<dbReference type="PANTHER" id="PTHR24193:SF121">
    <property type="entry name" value="ADA2A-CONTAINING COMPLEX COMPONENT 3, ISOFORM D"/>
    <property type="match status" value="1"/>
</dbReference>
<dbReference type="Proteomes" id="UP000320421">
    <property type="component" value="Chromosome"/>
</dbReference>
<protein>
    <submittedName>
        <fullName evidence="4">Ankyrin repeats (3 copies)</fullName>
    </submittedName>
</protein>
<dbReference type="SUPFAM" id="SSF48403">
    <property type="entry name" value="Ankyrin repeat"/>
    <property type="match status" value="1"/>
</dbReference>
<sequence>MNHPRWLKHLRILALLIMLSLPVLFLSLRIVKARQSPCALYESIRFDDVSNAERLINQGLVDQPCRGIYPIHAAAMQSNQRLLQFILNKGVDPNRPDDETGKTPLMWVVGNSSLARTRDVECFDFLLASGADINSKSKYYENSVLNHFASNGNARLINELIEHGANIETQNERGQTPLHTAVEAENINAVEVLLKHGSDTSVVDKNNETPLDIAKRLDLPEIQKLLTE</sequence>
<dbReference type="RefSeq" id="WP_145193483.1">
    <property type="nucleotide sequence ID" value="NZ_CP036266.1"/>
</dbReference>
<organism evidence="4 5">
    <name type="scientific">Gimesia chilikensis</name>
    <dbReference type="NCBI Taxonomy" id="2605989"/>
    <lineage>
        <taxon>Bacteria</taxon>
        <taxon>Pseudomonadati</taxon>
        <taxon>Planctomycetota</taxon>
        <taxon>Planctomycetia</taxon>
        <taxon>Planctomycetales</taxon>
        <taxon>Planctomycetaceae</taxon>
        <taxon>Gimesia</taxon>
    </lineage>
</organism>
<evidence type="ECO:0000313" key="4">
    <source>
        <dbReference type="EMBL" id="QDT24635.1"/>
    </source>
</evidence>
<keyword evidence="5" id="KW-1185">Reference proteome</keyword>
<keyword evidence="2 3" id="KW-0040">ANK repeat</keyword>
<dbReference type="AlphaFoldDB" id="A0A517PZ37"/>
<dbReference type="Pfam" id="PF13637">
    <property type="entry name" value="Ank_4"/>
    <property type="match status" value="1"/>
</dbReference>
<dbReference type="SMART" id="SM00248">
    <property type="entry name" value="ANK"/>
    <property type="match status" value="4"/>
</dbReference>
<dbReference type="GO" id="GO:0045944">
    <property type="term" value="P:positive regulation of transcription by RNA polymerase II"/>
    <property type="evidence" value="ECO:0007669"/>
    <property type="project" value="TreeGrafter"/>
</dbReference>
<dbReference type="Gene3D" id="1.25.40.20">
    <property type="entry name" value="Ankyrin repeat-containing domain"/>
    <property type="match status" value="1"/>
</dbReference>
<dbReference type="InterPro" id="IPR002110">
    <property type="entry name" value="Ankyrin_rpt"/>
</dbReference>
<dbReference type="GO" id="GO:0000976">
    <property type="term" value="F:transcription cis-regulatory region binding"/>
    <property type="evidence" value="ECO:0007669"/>
    <property type="project" value="TreeGrafter"/>
</dbReference>
<gene>
    <name evidence="4" type="ORF">HG66A1_64700</name>
</gene>
<dbReference type="InterPro" id="IPR050663">
    <property type="entry name" value="Ankyrin-SOCS_Box"/>
</dbReference>
<feature type="repeat" description="ANK" evidence="3">
    <location>
        <begin position="140"/>
        <end position="172"/>
    </location>
</feature>
<accession>A0A517PZ37</accession>
<dbReference type="Pfam" id="PF12796">
    <property type="entry name" value="Ank_2"/>
    <property type="match status" value="1"/>
</dbReference>
<feature type="repeat" description="ANK" evidence="3">
    <location>
        <begin position="100"/>
        <end position="138"/>
    </location>
</feature>
<dbReference type="OrthoDB" id="211931at2"/>
<feature type="repeat" description="ANK" evidence="3">
    <location>
        <begin position="66"/>
        <end position="98"/>
    </location>
</feature>
<evidence type="ECO:0000256" key="3">
    <source>
        <dbReference type="PROSITE-ProRule" id="PRU00023"/>
    </source>
</evidence>
<keyword evidence="1" id="KW-0677">Repeat</keyword>
<dbReference type="InterPro" id="IPR036770">
    <property type="entry name" value="Ankyrin_rpt-contain_sf"/>
</dbReference>
<dbReference type="PROSITE" id="PS50297">
    <property type="entry name" value="ANK_REP_REGION"/>
    <property type="match status" value="2"/>
</dbReference>
<dbReference type="EMBL" id="CP036266">
    <property type="protein sequence ID" value="QDT24635.1"/>
    <property type="molecule type" value="Genomic_DNA"/>
</dbReference>
<proteinExistence type="predicted"/>
<dbReference type="PANTHER" id="PTHR24193">
    <property type="entry name" value="ANKYRIN REPEAT PROTEIN"/>
    <property type="match status" value="1"/>
</dbReference>
<evidence type="ECO:0000256" key="2">
    <source>
        <dbReference type="ARBA" id="ARBA00023043"/>
    </source>
</evidence>
<name>A0A517PZ37_9PLAN</name>
<dbReference type="PROSITE" id="PS50088">
    <property type="entry name" value="ANK_REPEAT"/>
    <property type="match status" value="4"/>
</dbReference>
<reference evidence="4 5" key="1">
    <citation type="submission" date="2019-02" db="EMBL/GenBank/DDBJ databases">
        <title>Deep-cultivation of Planctomycetes and their phenomic and genomic characterization uncovers novel biology.</title>
        <authorList>
            <person name="Wiegand S."/>
            <person name="Jogler M."/>
            <person name="Boedeker C."/>
            <person name="Pinto D."/>
            <person name="Vollmers J."/>
            <person name="Rivas-Marin E."/>
            <person name="Kohn T."/>
            <person name="Peeters S.H."/>
            <person name="Heuer A."/>
            <person name="Rast P."/>
            <person name="Oberbeckmann S."/>
            <person name="Bunk B."/>
            <person name="Jeske O."/>
            <person name="Meyerdierks A."/>
            <person name="Storesund J.E."/>
            <person name="Kallscheuer N."/>
            <person name="Luecker S."/>
            <person name="Lage O.M."/>
            <person name="Pohl T."/>
            <person name="Merkel B.J."/>
            <person name="Hornburger P."/>
            <person name="Mueller R.-W."/>
            <person name="Bruemmer F."/>
            <person name="Labrenz M."/>
            <person name="Spormann A.M."/>
            <person name="Op den Camp H."/>
            <person name="Overmann J."/>
            <person name="Amann R."/>
            <person name="Jetten M.S.M."/>
            <person name="Mascher T."/>
            <person name="Medema M.H."/>
            <person name="Devos D.P."/>
            <person name="Kaster A.-K."/>
            <person name="Ovreas L."/>
            <person name="Rohde M."/>
            <person name="Galperin M.Y."/>
            <person name="Jogler C."/>
        </authorList>
    </citation>
    <scope>NUCLEOTIDE SEQUENCE [LARGE SCALE GENOMIC DNA]</scope>
    <source>
        <strain evidence="4 5">HG66A1</strain>
    </source>
</reference>
<evidence type="ECO:0000256" key="1">
    <source>
        <dbReference type="ARBA" id="ARBA00022737"/>
    </source>
</evidence>
<feature type="repeat" description="ANK" evidence="3">
    <location>
        <begin position="173"/>
        <end position="205"/>
    </location>
</feature>
<evidence type="ECO:0000313" key="5">
    <source>
        <dbReference type="Proteomes" id="UP000320421"/>
    </source>
</evidence>